<dbReference type="EMBL" id="MG011689">
    <property type="protein sequence ID" value="AVK75035.1"/>
    <property type="molecule type" value="Genomic_DNA"/>
</dbReference>
<protein>
    <submittedName>
        <fullName evidence="1">Uncharacterized protein</fullName>
    </submittedName>
</protein>
<dbReference type="KEGG" id="vg:36844176"/>
<accession>A0A2U7U9H4</accession>
<name>A0A2U7U9H4_9VIRU</name>
<dbReference type="GeneID" id="36844176"/>
<organism evidence="1">
    <name type="scientific">Pandoravirus quercus</name>
    <dbReference type="NCBI Taxonomy" id="2107709"/>
    <lineage>
        <taxon>Viruses</taxon>
        <taxon>Pandoravirus</taxon>
    </lineage>
</organism>
<dbReference type="Proteomes" id="UP000248852">
    <property type="component" value="Segment"/>
</dbReference>
<sequence>MAFACNLRMLFALLFICLALPSTLGQCFWSQGPECGPVASYVVQFNRERYDYPEQAAVLVNNATGARLASNCGVIYFTNDMAGAPADLCQDSNGRIVKHLPMSALQSVITTLQSASYSNYLKWDPYSGIAYYYSVAAQGASVGSLLAA</sequence>
<gene>
    <name evidence="1" type="ORF">pqer_cds_613</name>
</gene>
<evidence type="ECO:0000313" key="1">
    <source>
        <dbReference type="EMBL" id="AVK75035.1"/>
    </source>
</evidence>
<proteinExistence type="predicted"/>
<dbReference type="RefSeq" id="YP_009483304.1">
    <property type="nucleotide sequence ID" value="NC_037667.1"/>
</dbReference>
<reference evidence="1" key="1">
    <citation type="journal article" date="2018" name="Nat. Commun.">
        <title>Diversity and evolution of the emerging Pandoraviridae family.</title>
        <authorList>
            <person name="Legendre M."/>
            <person name="Fabre E."/>
            <person name="Poirot O."/>
            <person name="Jeudy S."/>
            <person name="Lartigue A."/>
            <person name="Alempic J.M."/>
            <person name="Beucher L."/>
            <person name="Philippe N."/>
            <person name="Bertaux L."/>
            <person name="Christo-Foroux E."/>
            <person name="Labadie K."/>
            <person name="Coute Y."/>
            <person name="Abergel C."/>
            <person name="Claverie J.M."/>
        </authorList>
    </citation>
    <scope>NUCLEOTIDE SEQUENCE [LARGE SCALE GENOMIC DNA]</scope>
    <source>
        <strain evidence="1">Quercus</strain>
    </source>
</reference>